<evidence type="ECO:0000313" key="3">
    <source>
        <dbReference type="Proteomes" id="UP001201873"/>
    </source>
</evidence>
<dbReference type="GO" id="GO:0032259">
    <property type="term" value="P:methylation"/>
    <property type="evidence" value="ECO:0007669"/>
    <property type="project" value="UniProtKB-KW"/>
</dbReference>
<dbReference type="SUPFAM" id="SSF53335">
    <property type="entry name" value="S-adenosyl-L-methionine-dependent methyltransferases"/>
    <property type="match status" value="1"/>
</dbReference>
<dbReference type="EMBL" id="JALKFT010000032">
    <property type="protein sequence ID" value="MCK9878388.1"/>
    <property type="molecule type" value="Genomic_DNA"/>
</dbReference>
<sequence>MVTEVTVDASNATQFASWDGEGGAFWAVHADRFDEGVAAYRDRFLAAAAIEETATVLDVGCGSGRMALDAARRATARSVLGVDLSTEMLRLARRRAEREHVTNVTFEQADAQIHPFPAGAFDVAVSRHGVMFFGDPVAAFTNLARALRPGGRIALLTWQPFERNEWLQAFFVCLAAGRDIAVPPSDAPSPFALSDPDRIRSLLNAAGFCDVQMEGLAEPMYFGRDPDDAFRFVSAQHAGLVRDLSPGAKSRALDDLRANLAKHHTERGVRYDSAAWLIQGRRD</sequence>
<evidence type="ECO:0000259" key="1">
    <source>
        <dbReference type="Pfam" id="PF13649"/>
    </source>
</evidence>
<evidence type="ECO:0000313" key="2">
    <source>
        <dbReference type="EMBL" id="MCK9878388.1"/>
    </source>
</evidence>
<keyword evidence="3" id="KW-1185">Reference proteome</keyword>
<comment type="caution">
    <text evidence="2">The sequence shown here is derived from an EMBL/GenBank/DDBJ whole genome shotgun (WGS) entry which is preliminary data.</text>
</comment>
<gene>
    <name evidence="2" type="ORF">MXD59_21885</name>
</gene>
<dbReference type="Pfam" id="PF13649">
    <property type="entry name" value="Methyltransf_25"/>
    <property type="match status" value="1"/>
</dbReference>
<dbReference type="PANTHER" id="PTHR43591:SF24">
    <property type="entry name" value="2-METHOXY-6-POLYPRENYL-1,4-BENZOQUINOL METHYLASE, MITOCHONDRIAL"/>
    <property type="match status" value="1"/>
</dbReference>
<dbReference type="Proteomes" id="UP001201873">
    <property type="component" value="Unassembled WGS sequence"/>
</dbReference>
<dbReference type="RefSeq" id="WP_248826503.1">
    <property type="nucleotide sequence ID" value="NZ_JALKFT010000032.1"/>
</dbReference>
<name>A0ABT0K4Z0_9ACTN</name>
<dbReference type="InterPro" id="IPR041698">
    <property type="entry name" value="Methyltransf_25"/>
</dbReference>
<dbReference type="PANTHER" id="PTHR43591">
    <property type="entry name" value="METHYLTRANSFERASE"/>
    <property type="match status" value="1"/>
</dbReference>
<dbReference type="CDD" id="cd02440">
    <property type="entry name" value="AdoMet_MTases"/>
    <property type="match status" value="1"/>
</dbReference>
<accession>A0ABT0K4Z0</accession>
<organism evidence="2 3">
    <name type="scientific">Frankia umida</name>
    <dbReference type="NCBI Taxonomy" id="573489"/>
    <lineage>
        <taxon>Bacteria</taxon>
        <taxon>Bacillati</taxon>
        <taxon>Actinomycetota</taxon>
        <taxon>Actinomycetes</taxon>
        <taxon>Frankiales</taxon>
        <taxon>Frankiaceae</taxon>
        <taxon>Frankia</taxon>
    </lineage>
</organism>
<dbReference type="Gene3D" id="3.40.50.150">
    <property type="entry name" value="Vaccinia Virus protein VP39"/>
    <property type="match status" value="1"/>
</dbReference>
<dbReference type="GO" id="GO:0008168">
    <property type="term" value="F:methyltransferase activity"/>
    <property type="evidence" value="ECO:0007669"/>
    <property type="project" value="UniProtKB-KW"/>
</dbReference>
<keyword evidence="2" id="KW-0489">Methyltransferase</keyword>
<dbReference type="InterPro" id="IPR029063">
    <property type="entry name" value="SAM-dependent_MTases_sf"/>
</dbReference>
<proteinExistence type="predicted"/>
<protein>
    <submittedName>
        <fullName evidence="2">Methyltransferase domain-containing protein</fullName>
    </submittedName>
</protein>
<feature type="domain" description="Methyltransferase" evidence="1">
    <location>
        <begin position="56"/>
        <end position="151"/>
    </location>
</feature>
<keyword evidence="2" id="KW-0808">Transferase</keyword>
<reference evidence="2 3" key="1">
    <citation type="submission" date="2022-04" db="EMBL/GenBank/DDBJ databases">
        <title>Genome diversity in the genus Frankia.</title>
        <authorList>
            <person name="Carlos-Shanley C."/>
            <person name="Hahn D."/>
        </authorList>
    </citation>
    <scope>NUCLEOTIDE SEQUENCE [LARGE SCALE GENOMIC DNA]</scope>
    <source>
        <strain evidence="2 3">Ag45/Mut15</strain>
    </source>
</reference>